<keyword evidence="3" id="KW-1185">Reference proteome</keyword>
<organism evidence="2 3">
    <name type="scientific">Natronogracilivirga saccharolytica</name>
    <dbReference type="NCBI Taxonomy" id="2812953"/>
    <lineage>
        <taxon>Bacteria</taxon>
        <taxon>Pseudomonadati</taxon>
        <taxon>Balneolota</taxon>
        <taxon>Balneolia</taxon>
        <taxon>Balneolales</taxon>
        <taxon>Cyclonatronaceae</taxon>
        <taxon>Natronogracilivirga</taxon>
    </lineage>
</organism>
<gene>
    <name evidence="2" type="ORF">NATSA_07925</name>
</gene>
<dbReference type="EMBL" id="JAFIDN010000005">
    <property type="protein sequence ID" value="MBP3192588.1"/>
    <property type="molecule type" value="Genomic_DNA"/>
</dbReference>
<feature type="transmembrane region" description="Helical" evidence="1">
    <location>
        <begin position="6"/>
        <end position="30"/>
    </location>
</feature>
<dbReference type="AlphaFoldDB" id="A0A8J7RM20"/>
<accession>A0A8J7RM20</accession>
<proteinExistence type="predicted"/>
<evidence type="ECO:0000313" key="2">
    <source>
        <dbReference type="EMBL" id="MBP3192588.1"/>
    </source>
</evidence>
<sequence length="141" mass="16106">MLDHLAYNWFLLFYSVLGLLLLIQGVIWALNPAPFYDYLRQAARLEKRPPMLLKSARYVALFATASLVFGFLQLSVIDIVFSMGLAGLALSVLSYLARWDYMRPIIAEHPEAVKRFLRLTGYFSISTALVLALLVYRLLVF</sequence>
<comment type="caution">
    <text evidence="2">The sequence shown here is derived from an EMBL/GenBank/DDBJ whole genome shotgun (WGS) entry which is preliminary data.</text>
</comment>
<keyword evidence="1" id="KW-1133">Transmembrane helix</keyword>
<keyword evidence="1" id="KW-0812">Transmembrane</keyword>
<name>A0A8J7RM20_9BACT</name>
<reference evidence="2" key="1">
    <citation type="submission" date="2021-02" db="EMBL/GenBank/DDBJ databases">
        <title>Natronogracilivirga saccharolytica gen. nov. sp. nov. a new anaerobic, haloalkiliphilic carbohydrate-fermenting bacterium from soda lake and proposing of Cyclonatronumiaceae fam. nov. in the phylum Balneolaeota.</title>
        <authorList>
            <person name="Zhilina T.N."/>
            <person name="Sorokin D.Y."/>
            <person name="Zavarzina D.G."/>
            <person name="Toshchakov S.V."/>
            <person name="Kublanov I.V."/>
        </authorList>
    </citation>
    <scope>NUCLEOTIDE SEQUENCE</scope>
    <source>
        <strain evidence="2">Z-1702</strain>
    </source>
</reference>
<feature type="transmembrane region" description="Helical" evidence="1">
    <location>
        <begin position="119"/>
        <end position="139"/>
    </location>
</feature>
<feature type="transmembrane region" description="Helical" evidence="1">
    <location>
        <begin position="79"/>
        <end position="98"/>
    </location>
</feature>
<protein>
    <submittedName>
        <fullName evidence="2">Uncharacterized protein</fullName>
    </submittedName>
</protein>
<dbReference type="RefSeq" id="WP_210511488.1">
    <property type="nucleotide sequence ID" value="NZ_JAFIDN010000005.1"/>
</dbReference>
<dbReference type="Proteomes" id="UP000673975">
    <property type="component" value="Unassembled WGS sequence"/>
</dbReference>
<evidence type="ECO:0000313" key="3">
    <source>
        <dbReference type="Proteomes" id="UP000673975"/>
    </source>
</evidence>
<evidence type="ECO:0000256" key="1">
    <source>
        <dbReference type="SAM" id="Phobius"/>
    </source>
</evidence>
<keyword evidence="1" id="KW-0472">Membrane</keyword>